<dbReference type="InterPro" id="IPR001173">
    <property type="entry name" value="Glyco_trans_2-like"/>
</dbReference>
<accession>A0ABT6RE54</accession>
<dbReference type="RefSeq" id="WP_282334242.1">
    <property type="nucleotide sequence ID" value="NZ_JASBRG010000006.1"/>
</dbReference>
<keyword evidence="1" id="KW-0472">Membrane</keyword>
<dbReference type="Proteomes" id="UP001226434">
    <property type="component" value="Unassembled WGS sequence"/>
</dbReference>
<keyword evidence="4" id="KW-1185">Reference proteome</keyword>
<dbReference type="EMBL" id="JASBRG010000006">
    <property type="protein sequence ID" value="MDI3320144.1"/>
    <property type="molecule type" value="Genomic_DNA"/>
</dbReference>
<gene>
    <name evidence="3" type="ORF">QJ048_10195</name>
</gene>
<dbReference type="PANTHER" id="PTHR43179:SF7">
    <property type="entry name" value="RHAMNOSYLTRANSFERASE WBBL"/>
    <property type="match status" value="1"/>
</dbReference>
<dbReference type="PANTHER" id="PTHR43179">
    <property type="entry name" value="RHAMNOSYLTRANSFERASE WBBL"/>
    <property type="match status" value="1"/>
</dbReference>
<dbReference type="SUPFAM" id="SSF53448">
    <property type="entry name" value="Nucleotide-diphospho-sugar transferases"/>
    <property type="match status" value="1"/>
</dbReference>
<dbReference type="Gene3D" id="3.90.550.10">
    <property type="entry name" value="Spore Coat Polysaccharide Biosynthesis Protein SpsA, Chain A"/>
    <property type="match status" value="1"/>
</dbReference>
<proteinExistence type="predicted"/>
<evidence type="ECO:0000313" key="4">
    <source>
        <dbReference type="Proteomes" id="UP001226434"/>
    </source>
</evidence>
<keyword evidence="3" id="KW-0328">Glycosyltransferase</keyword>
<feature type="domain" description="Glycosyltransferase 2-like" evidence="2">
    <location>
        <begin position="4"/>
        <end position="190"/>
    </location>
</feature>
<sequence>MHLSVIIVNYNVKFFLEQCLYSLLKAIDNLPSPTDGEVIVFDNASSDGSREFFLNKFQGVQFIWHNENLGFAKANNRALSFAKGKYILFLNPDTILSEDTLYKSIDFLDGRAGGGALGIRMIDGSGNFLPESKRGFPSPSASFYKLSGLINLFPTSKKIAAYYAGHLSELENNEIDVLSGAYMLVKKEVLDKTGGFDEAFFMYGEDIDLSYRIQKAGYKNFYFADSTITHFKGESTNQNSARYVSIFYQAMNIFVHKHFHRASSWWYVAFIKVAILLSGVFSFVKRSFSIVVKPKPKTNLQTLIVASKHDEEHITSILSNYKTPERKIAFENLDSLNNNFEYSLYDEIIIAVSSSGVAYKDVITFLQQVPNGVAVKIYTSGGSSIVGSDSKAVKGDVLHAVV</sequence>
<keyword evidence="1" id="KW-0812">Transmembrane</keyword>
<evidence type="ECO:0000313" key="3">
    <source>
        <dbReference type="EMBL" id="MDI3320144.1"/>
    </source>
</evidence>
<dbReference type="InterPro" id="IPR029044">
    <property type="entry name" value="Nucleotide-diphossugar_trans"/>
</dbReference>
<name>A0ABT6RE54_9BACT</name>
<protein>
    <submittedName>
        <fullName evidence="3">Glycosyltransferase family 2 protein</fullName>
        <ecNumber evidence="3">2.4.-.-</ecNumber>
    </submittedName>
</protein>
<keyword evidence="1" id="KW-1133">Transmembrane helix</keyword>
<keyword evidence="3" id="KW-0808">Transferase</keyword>
<comment type="caution">
    <text evidence="3">The sequence shown here is derived from an EMBL/GenBank/DDBJ whole genome shotgun (WGS) entry which is preliminary data.</text>
</comment>
<dbReference type="Pfam" id="PF00535">
    <property type="entry name" value="Glycos_transf_2"/>
    <property type="match status" value="1"/>
</dbReference>
<reference evidence="3 4" key="1">
    <citation type="submission" date="2023-05" db="EMBL/GenBank/DDBJ databases">
        <title>Genome sequence of Pinibacter sp. MAH-24.</title>
        <authorList>
            <person name="Huq M.A."/>
        </authorList>
    </citation>
    <scope>NUCLEOTIDE SEQUENCE [LARGE SCALE GENOMIC DNA]</scope>
    <source>
        <strain evidence="3 4">MAH-24</strain>
    </source>
</reference>
<organism evidence="3 4">
    <name type="scientific">Pinibacter soli</name>
    <dbReference type="NCBI Taxonomy" id="3044211"/>
    <lineage>
        <taxon>Bacteria</taxon>
        <taxon>Pseudomonadati</taxon>
        <taxon>Bacteroidota</taxon>
        <taxon>Chitinophagia</taxon>
        <taxon>Chitinophagales</taxon>
        <taxon>Chitinophagaceae</taxon>
        <taxon>Pinibacter</taxon>
    </lineage>
</organism>
<evidence type="ECO:0000256" key="1">
    <source>
        <dbReference type="SAM" id="Phobius"/>
    </source>
</evidence>
<dbReference type="EC" id="2.4.-.-" evidence="3"/>
<evidence type="ECO:0000259" key="2">
    <source>
        <dbReference type="Pfam" id="PF00535"/>
    </source>
</evidence>
<dbReference type="GO" id="GO:0016757">
    <property type="term" value="F:glycosyltransferase activity"/>
    <property type="evidence" value="ECO:0007669"/>
    <property type="project" value="UniProtKB-KW"/>
</dbReference>
<feature type="transmembrane region" description="Helical" evidence="1">
    <location>
        <begin position="265"/>
        <end position="284"/>
    </location>
</feature>
<dbReference type="CDD" id="cd04186">
    <property type="entry name" value="GT_2_like_c"/>
    <property type="match status" value="1"/>
</dbReference>